<reference evidence="5" key="1">
    <citation type="submission" date="2025-08" db="UniProtKB">
        <authorList>
            <consortium name="RefSeq"/>
        </authorList>
    </citation>
    <scope>IDENTIFICATION</scope>
</reference>
<dbReference type="GO" id="GO:0003676">
    <property type="term" value="F:nucleic acid binding"/>
    <property type="evidence" value="ECO:0007669"/>
    <property type="project" value="InterPro"/>
</dbReference>
<dbReference type="EC" id="2.7.7.49" evidence="1"/>
<dbReference type="PANTHER" id="PTHR37984:SF15">
    <property type="entry name" value="INTEGRASE CATALYTIC DOMAIN-CONTAINING PROTEIN"/>
    <property type="match status" value="1"/>
</dbReference>
<dbReference type="Pfam" id="PF00665">
    <property type="entry name" value="rve"/>
    <property type="match status" value="1"/>
</dbReference>
<proteinExistence type="predicted"/>
<sequence length="911" mass="104437">MSADDDIQPIATAENNGTPSTAVENNTEQDSVEKNIDTLEAQSNESGRKETIPTLDEANVYFEKTYTRMLQEQGLTIHSDSEQNLTGTNEEPHTSDLRGILPASNSDYQEILRTQLSNQQSQIQSQQVQIQQLIQLVTQMSQTTQTSLVPQHTPVVQPTFALPTLEKLLPHFNGGETENPVKFIDELKRIYETYNVPKSTWKITVRNQLSNSAKTWFDRNSDRFEHLEDFEEKFLAHYNSEQICTSLKANFYGITHQLNTNAEEFVNNKLKLHVRIFPRATEAERIADVLHLLHPRVKIHLMESPKTVEDLLKILRIFDQAWSTDGQKEAPKPIKNFTPQMSNQYQPRNPDTSNAYRQNNHSKFPRYQPRYPPVENAKALEKTEPSSQEKQQNEPQASSNCKNQNNHIKLEGEKSRTFPYVSLKFNDRHVPGYVDTLANACFIDEALLPTGVNLLETKDGVVLADKTSAHPLGKIKANFEIGNTGFEHDFFVMQHLNLPMILGYDWLKDNGVVIDLMSDCLRLGTENRETIALVKGNSNPNVNPIENISDKEMNVEFAPPLADNEDVASVIQLQLLQVENKLDLEDEVKEAQLEDDKVAEIGAEYESILHKPTDKLVDKEVKMLQKYQVINTHLYYRPKSSEDWKLVVPEKMKEKILRYYHDNPIYCHPGIQATYTLINQYFNWPNCLADISNHIRQCEDCARVKVAGRTKAAPLRPRTELEKLEVWSIDIMGPYTASRKHKNRYLITATDPCSKWVEAKAVRHVDSEAIIKFLETDIFSRFGYPKKVISDQGSQFVSSKFEEFCENHGIKHYTTAAYTPRQNPVERKNQNIKNKLRLHLLDKDHNQWDENLPNILFSIRSSRNSATNHSPAEVLFNQNLKAPLEQHYPHSNSSDIGKNSKHKSAILHQPV</sequence>
<dbReference type="AlphaFoldDB" id="A0A3Q0JPQ4"/>
<feature type="compositionally biased region" description="Polar residues" evidence="2">
    <location>
        <begin position="337"/>
        <end position="362"/>
    </location>
</feature>
<feature type="domain" description="Integrase catalytic" evidence="3">
    <location>
        <begin position="713"/>
        <end position="879"/>
    </location>
</feature>
<dbReference type="Proteomes" id="UP000079169">
    <property type="component" value="Unplaced"/>
</dbReference>
<dbReference type="SUPFAM" id="SSF53098">
    <property type="entry name" value="Ribonuclease H-like"/>
    <property type="match status" value="1"/>
</dbReference>
<dbReference type="PROSITE" id="PS50994">
    <property type="entry name" value="INTEGRASE"/>
    <property type="match status" value="1"/>
</dbReference>
<dbReference type="PaxDb" id="121845-A0A3Q0JPQ4"/>
<dbReference type="GO" id="GO:0015074">
    <property type="term" value="P:DNA integration"/>
    <property type="evidence" value="ECO:0007669"/>
    <property type="project" value="InterPro"/>
</dbReference>
<dbReference type="PANTHER" id="PTHR37984">
    <property type="entry name" value="PROTEIN CBG26694"/>
    <property type="match status" value="1"/>
</dbReference>
<gene>
    <name evidence="5" type="primary">LOC113473346</name>
</gene>
<dbReference type="FunFam" id="1.10.340.70:FF:000001">
    <property type="entry name" value="Retrovirus-related Pol polyprotein from transposon gypsy-like Protein"/>
    <property type="match status" value="1"/>
</dbReference>
<dbReference type="InterPro" id="IPR036397">
    <property type="entry name" value="RNaseH_sf"/>
</dbReference>
<evidence type="ECO:0000313" key="4">
    <source>
        <dbReference type="Proteomes" id="UP000079169"/>
    </source>
</evidence>
<dbReference type="InterPro" id="IPR001584">
    <property type="entry name" value="Integrase_cat-core"/>
</dbReference>
<dbReference type="SUPFAM" id="SSF50630">
    <property type="entry name" value="Acid proteases"/>
    <property type="match status" value="1"/>
</dbReference>
<organism evidence="4 5">
    <name type="scientific">Diaphorina citri</name>
    <name type="common">Asian citrus psyllid</name>
    <dbReference type="NCBI Taxonomy" id="121845"/>
    <lineage>
        <taxon>Eukaryota</taxon>
        <taxon>Metazoa</taxon>
        <taxon>Ecdysozoa</taxon>
        <taxon>Arthropoda</taxon>
        <taxon>Hexapoda</taxon>
        <taxon>Insecta</taxon>
        <taxon>Pterygota</taxon>
        <taxon>Neoptera</taxon>
        <taxon>Paraneoptera</taxon>
        <taxon>Hemiptera</taxon>
        <taxon>Sternorrhyncha</taxon>
        <taxon>Psylloidea</taxon>
        <taxon>Psyllidae</taxon>
        <taxon>Diaphorininae</taxon>
        <taxon>Diaphorina</taxon>
    </lineage>
</organism>
<dbReference type="RefSeq" id="XP_026688820.1">
    <property type="nucleotide sequence ID" value="XM_026833019.1"/>
</dbReference>
<feature type="compositionally biased region" description="Polar residues" evidence="2">
    <location>
        <begin position="385"/>
        <end position="406"/>
    </location>
</feature>
<dbReference type="GeneID" id="113473346"/>
<dbReference type="Gene3D" id="3.30.420.10">
    <property type="entry name" value="Ribonuclease H-like superfamily/Ribonuclease H"/>
    <property type="match status" value="1"/>
</dbReference>
<feature type="region of interest" description="Disordered" evidence="2">
    <location>
        <begin position="325"/>
        <end position="406"/>
    </location>
</feature>
<dbReference type="STRING" id="121845.A0A3Q0JPQ4"/>
<dbReference type="KEGG" id="dci:113473346"/>
<evidence type="ECO:0000256" key="1">
    <source>
        <dbReference type="ARBA" id="ARBA00012493"/>
    </source>
</evidence>
<dbReference type="InterPro" id="IPR050951">
    <property type="entry name" value="Retrovirus_Pol_polyprotein"/>
</dbReference>
<name>A0A3Q0JPQ4_DIACI</name>
<accession>A0A3Q0JPQ4</accession>
<evidence type="ECO:0000313" key="5">
    <source>
        <dbReference type="RefSeq" id="XP_026688820.1"/>
    </source>
</evidence>
<dbReference type="Gene3D" id="1.10.340.70">
    <property type="match status" value="1"/>
</dbReference>
<feature type="compositionally biased region" description="Polar residues" evidence="2">
    <location>
        <begin position="13"/>
        <end position="29"/>
    </location>
</feature>
<feature type="region of interest" description="Disordered" evidence="2">
    <location>
        <begin position="885"/>
        <end position="911"/>
    </location>
</feature>
<dbReference type="CDD" id="cd00303">
    <property type="entry name" value="retropepsin_like"/>
    <property type="match status" value="1"/>
</dbReference>
<dbReference type="InterPro" id="IPR012337">
    <property type="entry name" value="RNaseH-like_sf"/>
</dbReference>
<dbReference type="InterPro" id="IPR041588">
    <property type="entry name" value="Integrase_H2C2"/>
</dbReference>
<dbReference type="GO" id="GO:0003964">
    <property type="term" value="F:RNA-directed DNA polymerase activity"/>
    <property type="evidence" value="ECO:0007669"/>
    <property type="project" value="UniProtKB-EC"/>
</dbReference>
<evidence type="ECO:0000259" key="3">
    <source>
        <dbReference type="PROSITE" id="PS50994"/>
    </source>
</evidence>
<feature type="region of interest" description="Disordered" evidence="2">
    <location>
        <begin position="1"/>
        <end position="52"/>
    </location>
</feature>
<protein>
    <recommendedName>
        <fullName evidence="1">RNA-directed DNA polymerase</fullName>
        <ecNumber evidence="1">2.7.7.49</ecNumber>
    </recommendedName>
</protein>
<keyword evidence="4" id="KW-1185">Reference proteome</keyword>
<dbReference type="Pfam" id="PF17921">
    <property type="entry name" value="Integrase_H2C2"/>
    <property type="match status" value="1"/>
</dbReference>
<evidence type="ECO:0000256" key="2">
    <source>
        <dbReference type="SAM" id="MobiDB-lite"/>
    </source>
</evidence>
<dbReference type="Gene3D" id="2.40.70.10">
    <property type="entry name" value="Acid Proteases"/>
    <property type="match status" value="1"/>
</dbReference>
<dbReference type="InterPro" id="IPR021109">
    <property type="entry name" value="Peptidase_aspartic_dom_sf"/>
</dbReference>